<protein>
    <recommendedName>
        <fullName evidence="4">Ferric oxidoreductase domain-containing protein</fullName>
    </recommendedName>
</protein>
<dbReference type="EMBL" id="PGCL01000003">
    <property type="protein sequence ID" value="TAJ43843.1"/>
    <property type="molecule type" value="Genomic_DNA"/>
</dbReference>
<keyword evidence="1" id="KW-0812">Transmembrane</keyword>
<gene>
    <name evidence="2" type="ORF">CUJ86_07180</name>
</gene>
<keyword evidence="3" id="KW-1185">Reference proteome</keyword>
<keyword evidence="1" id="KW-1133">Transmembrane helix</keyword>
<sequence>MERRGVLLAVVIAALFGIVSLQAVLRGAPTPLALLVRLFALNAFCALAVAAMMTPFLGEIRAVFGRPFIRMHHFFVAFGLSAAILHPLSVAVLAASPSVFIPSFASWGAFWALAGRPALYMLIIAAGAAIFRRRLGGAWRFLHMLVYLALLFAIVHANLIGTDLADPVVGIILNGAALGVFAAFVLKRYRRWRR</sequence>
<proteinExistence type="predicted"/>
<feature type="transmembrane region" description="Helical" evidence="1">
    <location>
        <begin position="108"/>
        <end position="129"/>
    </location>
</feature>
<feature type="transmembrane region" description="Helical" evidence="1">
    <location>
        <begin position="31"/>
        <end position="53"/>
    </location>
</feature>
<feature type="transmembrane region" description="Helical" evidence="1">
    <location>
        <begin position="167"/>
        <end position="186"/>
    </location>
</feature>
<comment type="caution">
    <text evidence="2">The sequence shown here is derived from an EMBL/GenBank/DDBJ whole genome shotgun (WGS) entry which is preliminary data.</text>
</comment>
<dbReference type="RefSeq" id="WP_130646898.1">
    <property type="nucleotide sequence ID" value="NZ_PGCL01000003.1"/>
</dbReference>
<dbReference type="Proteomes" id="UP000292580">
    <property type="component" value="Unassembled WGS sequence"/>
</dbReference>
<name>A0A483CXA0_9EURY</name>
<evidence type="ECO:0008006" key="4">
    <source>
        <dbReference type="Google" id="ProtNLM"/>
    </source>
</evidence>
<dbReference type="OrthoDB" id="107315at2157"/>
<dbReference type="AlphaFoldDB" id="A0A483CXA0"/>
<evidence type="ECO:0000313" key="3">
    <source>
        <dbReference type="Proteomes" id="UP000292580"/>
    </source>
</evidence>
<feature type="transmembrane region" description="Helical" evidence="1">
    <location>
        <begin position="74"/>
        <end position="96"/>
    </location>
</feature>
<reference evidence="2 3" key="1">
    <citation type="submission" date="2017-11" db="EMBL/GenBank/DDBJ databases">
        <title>Isolation and Characterization of Methanofollis Species from Methane Seep Offshore SW Taiwan.</title>
        <authorList>
            <person name="Teng N.-H."/>
            <person name="Lai M.-C."/>
            <person name="Chen S.-C."/>
        </authorList>
    </citation>
    <scope>NUCLEOTIDE SEQUENCE [LARGE SCALE GENOMIC DNA]</scope>
    <source>
        <strain evidence="2 3">FWC-SCC2</strain>
    </source>
</reference>
<evidence type="ECO:0000256" key="1">
    <source>
        <dbReference type="SAM" id="Phobius"/>
    </source>
</evidence>
<evidence type="ECO:0000313" key="2">
    <source>
        <dbReference type="EMBL" id="TAJ43843.1"/>
    </source>
</evidence>
<feature type="transmembrane region" description="Helical" evidence="1">
    <location>
        <begin position="141"/>
        <end position="161"/>
    </location>
</feature>
<accession>A0A483CXA0</accession>
<keyword evidence="1" id="KW-0472">Membrane</keyword>
<organism evidence="2 3">
    <name type="scientific">Methanofollis fontis</name>
    <dbReference type="NCBI Taxonomy" id="2052832"/>
    <lineage>
        <taxon>Archaea</taxon>
        <taxon>Methanobacteriati</taxon>
        <taxon>Methanobacteriota</taxon>
        <taxon>Stenosarchaea group</taxon>
        <taxon>Methanomicrobia</taxon>
        <taxon>Methanomicrobiales</taxon>
        <taxon>Methanomicrobiaceae</taxon>
        <taxon>Methanofollis</taxon>
    </lineage>
</organism>